<sequence>TKRAHVPLTECIFELPNLTVQATRAQTLLLQTIYQSWCHPVGNVSSVVVNEALLNEVFQSSGKYMILLVKYS</sequence>
<evidence type="ECO:0000313" key="2">
    <source>
        <dbReference type="Proteomes" id="UP000237246"/>
    </source>
</evidence>
<dbReference type="EMBL" id="PPHD01009622">
    <property type="protein sequence ID" value="POI31105.1"/>
    <property type="molecule type" value="Genomic_DNA"/>
</dbReference>
<dbReference type="PANTHER" id="PTHR12517">
    <property type="entry name" value="VACUOLAR PROTEIN SORTING-ASSOCIATED PROTEIN 13B"/>
    <property type="match status" value="1"/>
</dbReference>
<accession>A0A2P4T412</accession>
<dbReference type="AlphaFoldDB" id="A0A2P4T412"/>
<proteinExistence type="predicted"/>
<evidence type="ECO:0000313" key="1">
    <source>
        <dbReference type="EMBL" id="POI31105.1"/>
    </source>
</evidence>
<keyword evidence="2" id="KW-1185">Reference proteome</keyword>
<reference evidence="1 2" key="1">
    <citation type="submission" date="2018-01" db="EMBL/GenBank/DDBJ databases">
        <title>Comparison of the Chinese Bamboo Partridge and Red Junglefowl genome sequences highlights the importance of demography in genome evolution.</title>
        <authorList>
            <person name="Tiley G.P."/>
            <person name="Kimball R.T."/>
            <person name="Braun E.L."/>
            <person name="Burleigh J.G."/>
        </authorList>
    </citation>
    <scope>NUCLEOTIDE SEQUENCE [LARGE SCALE GENOMIC DNA]</scope>
    <source>
        <strain evidence="1">RTK389</strain>
        <tissue evidence="1">Blood</tissue>
    </source>
</reference>
<comment type="caution">
    <text evidence="1">The sequence shown here is derived from an EMBL/GenBank/DDBJ whole genome shotgun (WGS) entry which is preliminary data.</text>
</comment>
<dbReference type="InterPro" id="IPR039782">
    <property type="entry name" value="VPS13B"/>
</dbReference>
<name>A0A2P4T412_BAMTH</name>
<feature type="non-terminal residue" evidence="1">
    <location>
        <position position="1"/>
    </location>
</feature>
<protein>
    <submittedName>
        <fullName evidence="1">Uncharacterized protein</fullName>
    </submittedName>
</protein>
<dbReference type="Proteomes" id="UP000237246">
    <property type="component" value="Unassembled WGS sequence"/>
</dbReference>
<organism evidence="1 2">
    <name type="scientific">Bambusicola thoracicus</name>
    <name type="common">Chinese bamboo-partridge</name>
    <name type="synonym">Perdix thoracica</name>
    <dbReference type="NCBI Taxonomy" id="9083"/>
    <lineage>
        <taxon>Eukaryota</taxon>
        <taxon>Metazoa</taxon>
        <taxon>Chordata</taxon>
        <taxon>Craniata</taxon>
        <taxon>Vertebrata</taxon>
        <taxon>Euteleostomi</taxon>
        <taxon>Archelosauria</taxon>
        <taxon>Archosauria</taxon>
        <taxon>Dinosauria</taxon>
        <taxon>Saurischia</taxon>
        <taxon>Theropoda</taxon>
        <taxon>Coelurosauria</taxon>
        <taxon>Aves</taxon>
        <taxon>Neognathae</taxon>
        <taxon>Galloanserae</taxon>
        <taxon>Galliformes</taxon>
        <taxon>Phasianidae</taxon>
        <taxon>Perdicinae</taxon>
        <taxon>Bambusicola</taxon>
    </lineage>
</organism>
<dbReference type="PANTHER" id="PTHR12517:SF0">
    <property type="entry name" value="INTERMEMBRANE LIPID TRANSFER PROTEIN VPS13B"/>
    <property type="match status" value="1"/>
</dbReference>
<dbReference type="OrthoDB" id="445152at2759"/>
<gene>
    <name evidence="1" type="ORF">CIB84_005144</name>
</gene>